<dbReference type="EMBL" id="JAFBDT010000006">
    <property type="protein sequence ID" value="MBM7561593.1"/>
    <property type="molecule type" value="Genomic_DNA"/>
</dbReference>
<keyword evidence="1" id="KW-1133">Transmembrane helix</keyword>
<evidence type="ECO:0000313" key="2">
    <source>
        <dbReference type="EMBL" id="MBM7561593.1"/>
    </source>
</evidence>
<organism evidence="2 3">
    <name type="scientific">Fusibacter tunisiensis</name>
    <dbReference type="NCBI Taxonomy" id="1008308"/>
    <lineage>
        <taxon>Bacteria</taxon>
        <taxon>Bacillati</taxon>
        <taxon>Bacillota</taxon>
        <taxon>Clostridia</taxon>
        <taxon>Eubacteriales</taxon>
        <taxon>Eubacteriales Family XII. Incertae Sedis</taxon>
        <taxon>Fusibacter</taxon>
    </lineage>
</organism>
<keyword evidence="1" id="KW-0812">Transmembrane</keyword>
<name>A0ABS2MQA9_9FIRM</name>
<feature type="transmembrane region" description="Helical" evidence="1">
    <location>
        <begin position="12"/>
        <end position="31"/>
    </location>
</feature>
<evidence type="ECO:0000313" key="3">
    <source>
        <dbReference type="Proteomes" id="UP000767854"/>
    </source>
</evidence>
<gene>
    <name evidence="2" type="ORF">JOC49_001113</name>
</gene>
<protein>
    <submittedName>
        <fullName evidence="2">Type II secretory pathway pseudopilin PulG</fullName>
    </submittedName>
</protein>
<proteinExistence type="predicted"/>
<sequence length="140" mass="15974">MRRRRGFSVIEIILSLAMISVFAIVFVQLFLKAQSLNERAHNLDLCVTVAVGIAERLENDGGLTDLLTYDDLSKGTVNQENDHAVFKIAYDNDWQTVVYNSDAAVYQLNLTEGVVNKRLRSYKIDIFDGELLLYELDFEH</sequence>
<reference evidence="2 3" key="1">
    <citation type="submission" date="2021-01" db="EMBL/GenBank/DDBJ databases">
        <title>Genomic Encyclopedia of Type Strains, Phase IV (KMG-IV): sequencing the most valuable type-strain genomes for metagenomic binning, comparative biology and taxonomic classification.</title>
        <authorList>
            <person name="Goeker M."/>
        </authorList>
    </citation>
    <scope>NUCLEOTIDE SEQUENCE [LARGE SCALE GENOMIC DNA]</scope>
    <source>
        <strain evidence="2 3">DSM 24436</strain>
    </source>
</reference>
<keyword evidence="1" id="KW-0472">Membrane</keyword>
<dbReference type="RefSeq" id="WP_204663245.1">
    <property type="nucleotide sequence ID" value="NZ_JAFBDT010000006.1"/>
</dbReference>
<keyword evidence="3" id="KW-1185">Reference proteome</keyword>
<dbReference type="Proteomes" id="UP000767854">
    <property type="component" value="Unassembled WGS sequence"/>
</dbReference>
<accession>A0ABS2MQA9</accession>
<comment type="caution">
    <text evidence="2">The sequence shown here is derived from an EMBL/GenBank/DDBJ whole genome shotgun (WGS) entry which is preliminary data.</text>
</comment>
<evidence type="ECO:0000256" key="1">
    <source>
        <dbReference type="SAM" id="Phobius"/>
    </source>
</evidence>